<proteinExistence type="predicted"/>
<reference evidence="1" key="1">
    <citation type="submission" date="2022-04" db="EMBL/GenBank/DDBJ databases">
        <title>Carnegiea gigantea Genome sequencing and assembly v2.</title>
        <authorList>
            <person name="Copetti D."/>
            <person name="Sanderson M.J."/>
            <person name="Burquez A."/>
            <person name="Wojciechowski M.F."/>
        </authorList>
    </citation>
    <scope>NUCLEOTIDE SEQUENCE</scope>
    <source>
        <strain evidence="1">SGP5-SGP5p</strain>
        <tissue evidence="1">Aerial part</tissue>
    </source>
</reference>
<accession>A0A9Q1QLM4</accession>
<sequence length="204" mass="22726">MLIFKRRIRSCNSNEFKKPGGKKVLRTWRAAQENETIELAFDMVARSFCGLLVACFDKWKSRANQRQSTSEATTSAVNMAGIVHALNAIHSLCALSQETWILDGGVTEHISRFTASRPPLLLKNLWTFSGKKRRKLTNLEQRGGGRLKVPEMVSQARDAFQKKTSMNSSGLGNSSFGKNSNPLRIGDGQLSSESPLLYCNFHTC</sequence>
<evidence type="ECO:0000313" key="1">
    <source>
        <dbReference type="EMBL" id="KAJ8446279.1"/>
    </source>
</evidence>
<keyword evidence="2" id="KW-1185">Reference proteome</keyword>
<name>A0A9Q1QLM4_9CARY</name>
<organism evidence="1 2">
    <name type="scientific">Carnegiea gigantea</name>
    <dbReference type="NCBI Taxonomy" id="171969"/>
    <lineage>
        <taxon>Eukaryota</taxon>
        <taxon>Viridiplantae</taxon>
        <taxon>Streptophyta</taxon>
        <taxon>Embryophyta</taxon>
        <taxon>Tracheophyta</taxon>
        <taxon>Spermatophyta</taxon>
        <taxon>Magnoliopsida</taxon>
        <taxon>eudicotyledons</taxon>
        <taxon>Gunneridae</taxon>
        <taxon>Pentapetalae</taxon>
        <taxon>Caryophyllales</taxon>
        <taxon>Cactineae</taxon>
        <taxon>Cactaceae</taxon>
        <taxon>Cactoideae</taxon>
        <taxon>Echinocereeae</taxon>
        <taxon>Carnegiea</taxon>
    </lineage>
</organism>
<comment type="caution">
    <text evidence="1">The sequence shown here is derived from an EMBL/GenBank/DDBJ whole genome shotgun (WGS) entry which is preliminary data.</text>
</comment>
<evidence type="ECO:0000313" key="2">
    <source>
        <dbReference type="Proteomes" id="UP001153076"/>
    </source>
</evidence>
<dbReference type="EMBL" id="JAKOGI010000057">
    <property type="protein sequence ID" value="KAJ8446279.1"/>
    <property type="molecule type" value="Genomic_DNA"/>
</dbReference>
<dbReference type="Proteomes" id="UP001153076">
    <property type="component" value="Unassembled WGS sequence"/>
</dbReference>
<gene>
    <name evidence="1" type="ORF">Cgig2_005810</name>
</gene>
<protein>
    <submittedName>
        <fullName evidence="1">Uncharacterized protein</fullName>
    </submittedName>
</protein>
<dbReference type="AlphaFoldDB" id="A0A9Q1QLM4"/>